<feature type="compositionally biased region" description="Basic residues" evidence="1">
    <location>
        <begin position="52"/>
        <end position="64"/>
    </location>
</feature>
<protein>
    <submittedName>
        <fullName evidence="3">P-loop containing nucleoside triphosphate hydrolase protein</fullName>
    </submittedName>
</protein>
<dbReference type="Proteomes" id="UP000799753">
    <property type="component" value="Unassembled WGS sequence"/>
</dbReference>
<evidence type="ECO:0000256" key="1">
    <source>
        <dbReference type="SAM" id="MobiDB-lite"/>
    </source>
</evidence>
<feature type="compositionally biased region" description="Polar residues" evidence="1">
    <location>
        <begin position="314"/>
        <end position="323"/>
    </location>
</feature>
<dbReference type="OrthoDB" id="9996895at2759"/>
<dbReference type="GO" id="GO:0016887">
    <property type="term" value="F:ATP hydrolysis activity"/>
    <property type="evidence" value="ECO:0007669"/>
    <property type="project" value="InterPro"/>
</dbReference>
<dbReference type="PANTHER" id="PTHR23389">
    <property type="entry name" value="CHROMOSOME TRANSMISSION FIDELITY FACTOR 18"/>
    <property type="match status" value="1"/>
</dbReference>
<feature type="region of interest" description="Disordered" evidence="1">
    <location>
        <begin position="643"/>
        <end position="710"/>
    </location>
</feature>
<dbReference type="PANTHER" id="PTHR23389:SF21">
    <property type="entry name" value="ATPASE FAMILY AAA DOMAIN-CONTAINING PROTEIN 5"/>
    <property type="match status" value="1"/>
</dbReference>
<name>A0A6A6SFB6_9PLEO</name>
<feature type="compositionally biased region" description="Pro residues" evidence="1">
    <location>
        <begin position="253"/>
        <end position="264"/>
    </location>
</feature>
<feature type="region of interest" description="Disordered" evidence="1">
    <location>
        <begin position="524"/>
        <end position="551"/>
    </location>
</feature>
<keyword evidence="4" id="KW-1185">Reference proteome</keyword>
<dbReference type="SUPFAM" id="SSF52540">
    <property type="entry name" value="P-loop containing nucleoside triphosphate hydrolases"/>
    <property type="match status" value="1"/>
</dbReference>
<evidence type="ECO:0000313" key="3">
    <source>
        <dbReference type="EMBL" id="KAF2646230.1"/>
    </source>
</evidence>
<evidence type="ECO:0000313" key="4">
    <source>
        <dbReference type="Proteomes" id="UP000799753"/>
    </source>
</evidence>
<dbReference type="AlphaFoldDB" id="A0A6A6SFB6"/>
<reference evidence="3" key="1">
    <citation type="journal article" date="2020" name="Stud. Mycol.">
        <title>101 Dothideomycetes genomes: a test case for predicting lifestyles and emergence of pathogens.</title>
        <authorList>
            <person name="Haridas S."/>
            <person name="Albert R."/>
            <person name="Binder M."/>
            <person name="Bloem J."/>
            <person name="Labutti K."/>
            <person name="Salamov A."/>
            <person name="Andreopoulos B."/>
            <person name="Baker S."/>
            <person name="Barry K."/>
            <person name="Bills G."/>
            <person name="Bluhm B."/>
            <person name="Cannon C."/>
            <person name="Castanera R."/>
            <person name="Culley D."/>
            <person name="Daum C."/>
            <person name="Ezra D."/>
            <person name="Gonzalez J."/>
            <person name="Henrissat B."/>
            <person name="Kuo A."/>
            <person name="Liang C."/>
            <person name="Lipzen A."/>
            <person name="Lutzoni F."/>
            <person name="Magnuson J."/>
            <person name="Mondo S."/>
            <person name="Nolan M."/>
            <person name="Ohm R."/>
            <person name="Pangilinan J."/>
            <person name="Park H.-J."/>
            <person name="Ramirez L."/>
            <person name="Alfaro M."/>
            <person name="Sun H."/>
            <person name="Tritt A."/>
            <person name="Yoshinaga Y."/>
            <person name="Zwiers L.-H."/>
            <person name="Turgeon B."/>
            <person name="Goodwin S."/>
            <person name="Spatafora J."/>
            <person name="Crous P."/>
            <person name="Grigoriev I."/>
        </authorList>
    </citation>
    <scope>NUCLEOTIDE SEQUENCE</scope>
    <source>
        <strain evidence="3">CBS 473.64</strain>
    </source>
</reference>
<feature type="compositionally biased region" description="Acidic residues" evidence="1">
    <location>
        <begin position="657"/>
        <end position="667"/>
    </location>
</feature>
<feature type="compositionally biased region" description="Basic and acidic residues" evidence="1">
    <location>
        <begin position="65"/>
        <end position="75"/>
    </location>
</feature>
<keyword evidence="3" id="KW-0378">Hydrolase</keyword>
<organism evidence="3 4">
    <name type="scientific">Massarina eburnea CBS 473.64</name>
    <dbReference type="NCBI Taxonomy" id="1395130"/>
    <lineage>
        <taxon>Eukaryota</taxon>
        <taxon>Fungi</taxon>
        <taxon>Dikarya</taxon>
        <taxon>Ascomycota</taxon>
        <taxon>Pezizomycotina</taxon>
        <taxon>Dothideomycetes</taxon>
        <taxon>Pleosporomycetidae</taxon>
        <taxon>Pleosporales</taxon>
        <taxon>Massarineae</taxon>
        <taxon>Massarinaceae</taxon>
        <taxon>Massarina</taxon>
    </lineage>
</organism>
<feature type="compositionally biased region" description="Low complexity" evidence="1">
    <location>
        <begin position="96"/>
        <end position="105"/>
    </location>
</feature>
<sequence length="1195" mass="132244">MALTAVQPAMPLEEEKPTHPFFSRPTPESKEPAAEPPTDDAHDDPDHEQRGPKKRGRKPGSKNKAKTENIPERTKQPSLEQFTRRLNGGHTDDDTATGQDAAGEASLEEDPNQDRRKRRKKTPPGPLVDAGGETMGPLPVEINAPQTDKPPEALQRATTPPNVPPQPQNSTPKKRLLKFNKNGKLLPSPPAPAISEPETMLPKRRRTQKTKPPPTASIIQYGHDAASRKILGQKIDDILSGKKPACRPATPKKQPPPPPKPSGPPKSTHPFFLGKAAKKNDDPAPSVSTTKPASQLSPRAQKKSAVTPGKLRAESQSYQSNLSKPAFGSGFGNARQSTSAGLNEALWPSKATAHVRNLDEDALPFSSITKSSKLGDRKMKRSILRVPEEEDIMTMLARQLKSSIDERKIVPASDFEPPRDVRLPIRSLTTGASIQDKVRFQVGAALPSPGVASKETDSTHPAIQALFRDIENTLTPFDLGKCETQAWTSKYAPKHATHVLQTGKEAMVLYDWLQSLTVMAVSGKRQAAKTPDVRKPPKKKRRKAEDDFIVDSDEEEEEEWIELPRTEYSGLPACLKSTRMKRWTRSKNVVVISGPPGCGKSAMVHAVAKDLDFEVFEINSGSRRSGSDIRDKVGDMSENHLVNHKRHELPSKLDIASADDTEPEQQDETLQNDIASGRQSTMASFFKTSAPVKKTPATKAPETRKASTPAQATLSVGQAQQKSQKQSLILLEEADILFEEDEPFWPTVIKLASQSKRPIVITCNDEQRIPLYDLPLGAVLRLPMPPADLATDYMLVLAGREGHVLQREAVTSLYKSKGHDLRASITELNLWCQMSVGDRKGGLEWMYQRWPVGTDVDEHGRLLRVASEDTYVPGMGCLSHNVCEGSNNIAFDKQNELLKGIWQDWGISPCDWTAREEKTDEPWMLTDTKQLETLKRLDALSDSISAADVYCHIDLPSYERSHDQPTDPTVPPLREKERSNYTVFPSVLQTDHVTDFSNFDTDVFVQSHLLIQRTYADLQWPAEEIHLMPTTEAGFAEAILDHKQCVLSKTSLSRPDFSFAFDYLGDPPDTTGTTSMTYPLTASSLDRTFRIVVEDLAPYVRSIVAHELALETQRIRLGSLLSEGGRTSTKRARTTRAARTAMEGGERRMKRRENWFIKDLNRTLVMGTAGKSWAGMGAVTGTETETEGSVQTGDL</sequence>
<dbReference type="GO" id="GO:0003677">
    <property type="term" value="F:DNA binding"/>
    <property type="evidence" value="ECO:0007669"/>
    <property type="project" value="TreeGrafter"/>
</dbReference>
<proteinExistence type="predicted"/>
<dbReference type="InterPro" id="IPR003593">
    <property type="entry name" value="AAA+_ATPase"/>
</dbReference>
<feature type="compositionally biased region" description="Polar residues" evidence="1">
    <location>
        <begin position="286"/>
        <end position="298"/>
    </location>
</feature>
<feature type="domain" description="AAA+ ATPase" evidence="2">
    <location>
        <begin position="586"/>
        <end position="795"/>
    </location>
</feature>
<dbReference type="EMBL" id="MU006776">
    <property type="protein sequence ID" value="KAF2646230.1"/>
    <property type="molecule type" value="Genomic_DNA"/>
</dbReference>
<dbReference type="SMART" id="SM00382">
    <property type="entry name" value="AAA"/>
    <property type="match status" value="1"/>
</dbReference>
<feature type="region of interest" description="Disordered" evidence="1">
    <location>
        <begin position="1"/>
        <end position="324"/>
    </location>
</feature>
<dbReference type="GO" id="GO:0005634">
    <property type="term" value="C:nucleus"/>
    <property type="evidence" value="ECO:0007669"/>
    <property type="project" value="TreeGrafter"/>
</dbReference>
<accession>A0A6A6SFB6</accession>
<dbReference type="InterPro" id="IPR003959">
    <property type="entry name" value="ATPase_AAA_core"/>
</dbReference>
<dbReference type="InterPro" id="IPR027417">
    <property type="entry name" value="P-loop_NTPase"/>
</dbReference>
<dbReference type="Gene3D" id="3.40.50.300">
    <property type="entry name" value="P-loop containing nucleotide triphosphate hydrolases"/>
    <property type="match status" value="1"/>
</dbReference>
<gene>
    <name evidence="3" type="ORF">P280DRAFT_4979</name>
</gene>
<dbReference type="Pfam" id="PF00004">
    <property type="entry name" value="AAA"/>
    <property type="match status" value="1"/>
</dbReference>
<dbReference type="CDD" id="cd00009">
    <property type="entry name" value="AAA"/>
    <property type="match status" value="1"/>
</dbReference>
<feature type="compositionally biased region" description="Polar residues" evidence="1">
    <location>
        <begin position="668"/>
        <end position="687"/>
    </location>
</feature>
<evidence type="ECO:0000259" key="2">
    <source>
        <dbReference type="SMART" id="SM00382"/>
    </source>
</evidence>
<dbReference type="GO" id="GO:0005524">
    <property type="term" value="F:ATP binding"/>
    <property type="evidence" value="ECO:0007669"/>
    <property type="project" value="InterPro"/>
</dbReference>